<sequence length="362" mass="40604">MKNIRTPRFSPLVFFLTLALATWTMSATALYPQVKKVTYRPGPDDFKYTFGQSRPVMKVRPGTVIETYTEDCYDGRVKKPDDLPTAVIPPGHDNPQTGPFYIEGAEPGDTLAVHLISLEPVRDHAISSYFPGFGILTPTKYTAMLNPSLPETVWWYQVDKNKGTVRFRARHGNFSCELPIKPFLGCLGVAPADNEVRTTVVPEAFGGNLDSPEVRPGHTIYLPVNVKGALLFLGDGHLVQGEGEIIGTAVEAAMKVVLYVDLVKNKKIDWPRIESDEYLMSLGSYRPLEDAFRIAHRDLVDWLVSDYHLETMDAYQLLSQVGEARIAQVVDPNYTIVARIPKKYLPAGEQETPHQKIRRLKF</sequence>
<dbReference type="PANTHER" id="PTHR31891">
    <property type="entry name" value="FORMAMIDASE C869.04-RELATED"/>
    <property type="match status" value="1"/>
</dbReference>
<protein>
    <submittedName>
        <fullName evidence="2">Acetamidase/Formamidase</fullName>
    </submittedName>
</protein>
<feature type="signal peptide" evidence="1">
    <location>
        <begin position="1"/>
        <end position="29"/>
    </location>
</feature>
<dbReference type="Proteomes" id="UP000257323">
    <property type="component" value="Unassembled WGS sequence"/>
</dbReference>
<dbReference type="PANTHER" id="PTHR31891:SF1">
    <property type="entry name" value="FORMAMIDASE C869.04-RELATED"/>
    <property type="match status" value="1"/>
</dbReference>
<comment type="caution">
    <text evidence="2">The sequence shown here is derived from an EMBL/GenBank/DDBJ whole genome shotgun (WGS) entry which is preliminary data.</text>
</comment>
<dbReference type="AlphaFoldDB" id="A0A3E2BKZ3"/>
<evidence type="ECO:0000313" key="2">
    <source>
        <dbReference type="EMBL" id="RFT15425.1"/>
    </source>
</evidence>
<gene>
    <name evidence="2" type="ORF">OP8BY_0315</name>
</gene>
<dbReference type="GO" id="GO:0016811">
    <property type="term" value="F:hydrolase activity, acting on carbon-nitrogen (but not peptide) bonds, in linear amides"/>
    <property type="evidence" value="ECO:0007669"/>
    <property type="project" value="InterPro"/>
</dbReference>
<name>A0A3E2BKZ3_9BACT</name>
<dbReference type="EMBL" id="QUAH01000009">
    <property type="protein sequence ID" value="RFT15425.1"/>
    <property type="molecule type" value="Genomic_DNA"/>
</dbReference>
<keyword evidence="1" id="KW-0732">Signal</keyword>
<dbReference type="Gene3D" id="2.60.120.580">
    <property type="entry name" value="Acetamidase/Formamidase-like domains"/>
    <property type="match status" value="2"/>
</dbReference>
<dbReference type="InterPro" id="IPR004304">
    <property type="entry name" value="FmdA_AmdA"/>
</dbReference>
<dbReference type="SUPFAM" id="SSF141130">
    <property type="entry name" value="Acetamidase/Formamidase-like"/>
    <property type="match status" value="1"/>
</dbReference>
<proteinExistence type="predicted"/>
<accession>A0A3E2BKZ3</accession>
<dbReference type="Pfam" id="PF03069">
    <property type="entry name" value="FmdA_AmdA"/>
    <property type="match status" value="1"/>
</dbReference>
<dbReference type="Gene3D" id="3.10.28.20">
    <property type="entry name" value="Acetamidase/Formamidase-like domains"/>
    <property type="match status" value="1"/>
</dbReference>
<organism evidence="2 3">
    <name type="scientific">Candidatus Saccharicenans subterraneus</name>
    <dbReference type="NCBI Taxonomy" id="2508984"/>
    <lineage>
        <taxon>Bacteria</taxon>
        <taxon>Candidatus Aminicenantota</taxon>
        <taxon>Candidatus Aminicenantia</taxon>
        <taxon>Candidatus Aminicenantales</taxon>
        <taxon>Candidatus Saccharicenantaceae</taxon>
        <taxon>Candidatus Saccharicenans</taxon>
    </lineage>
</organism>
<evidence type="ECO:0000313" key="3">
    <source>
        <dbReference type="Proteomes" id="UP000257323"/>
    </source>
</evidence>
<evidence type="ECO:0000256" key="1">
    <source>
        <dbReference type="SAM" id="SignalP"/>
    </source>
</evidence>
<reference evidence="2 3" key="1">
    <citation type="submission" date="2018-08" db="EMBL/GenBank/DDBJ databases">
        <title>Genome analysis of the thermophilic bacterium of the candidate phylum Aminicenantes from deep subsurface aquifer revealed its physiology and ecological role.</title>
        <authorList>
            <person name="Kadnikov V.V."/>
            <person name="Mardanov A.V."/>
            <person name="Beletsky A.V."/>
            <person name="Karnachuk O.V."/>
            <person name="Ravin N.V."/>
        </authorList>
    </citation>
    <scope>NUCLEOTIDE SEQUENCE [LARGE SCALE GENOMIC DNA]</scope>
    <source>
        <strain evidence="2">BY38</strain>
    </source>
</reference>
<feature type="chain" id="PRO_5017820357" evidence="1">
    <location>
        <begin position="30"/>
        <end position="362"/>
    </location>
</feature>